<dbReference type="Gene3D" id="3.40.50.1950">
    <property type="entry name" value="Flavin prenyltransferase-like"/>
    <property type="match status" value="1"/>
</dbReference>
<dbReference type="PANTHER" id="PTHR43374:SF1">
    <property type="entry name" value="FLAVIN PRENYLTRANSFERASE PAD1, MITOCHONDRIAL"/>
    <property type="match status" value="1"/>
</dbReference>
<evidence type="ECO:0000256" key="7">
    <source>
        <dbReference type="HAMAP-Rule" id="MF_01984"/>
    </source>
</evidence>
<feature type="binding site" evidence="7">
    <location>
        <position position="140"/>
    </location>
    <ligand>
        <name>FMN</name>
        <dbReference type="ChEBI" id="CHEBI:58210"/>
    </ligand>
</feature>
<comment type="caution">
    <text evidence="7">Lacks conserved residue(s) required for the propagation of feature annotation.</text>
</comment>
<feature type="binding site" evidence="7">
    <location>
        <position position="170"/>
    </location>
    <ligand>
        <name>dimethylallyl phosphate</name>
        <dbReference type="ChEBI" id="CHEBI:88052"/>
    </ligand>
</feature>
<evidence type="ECO:0000313" key="10">
    <source>
        <dbReference type="Proteomes" id="UP000410984"/>
    </source>
</evidence>
<comment type="similarity">
    <text evidence="6 7">Belongs to the UbiX/PAD1 family.</text>
</comment>
<dbReference type="RefSeq" id="WP_142582656.1">
    <property type="nucleotide sequence ID" value="NZ_CABFPH010000018.1"/>
</dbReference>
<evidence type="ECO:0000256" key="2">
    <source>
        <dbReference type="ARBA" id="ARBA00022630"/>
    </source>
</evidence>
<keyword evidence="4 7" id="KW-0808">Transferase</keyword>
<dbReference type="InterPro" id="IPR004507">
    <property type="entry name" value="UbiX-like"/>
</dbReference>
<evidence type="ECO:0000256" key="6">
    <source>
        <dbReference type="ARBA" id="ARBA00060793"/>
    </source>
</evidence>
<keyword evidence="10" id="KW-1185">Reference proteome</keyword>
<dbReference type="InterPro" id="IPR003382">
    <property type="entry name" value="Flavoprotein"/>
</dbReference>
<dbReference type="AlphaFoldDB" id="A0A509ECJ7"/>
<organism evidence="9 10">
    <name type="scientific">Methylobacterium symbioticum</name>
    <dbReference type="NCBI Taxonomy" id="2584084"/>
    <lineage>
        <taxon>Bacteria</taxon>
        <taxon>Pseudomonadati</taxon>
        <taxon>Pseudomonadota</taxon>
        <taxon>Alphaproteobacteria</taxon>
        <taxon>Hyphomicrobiales</taxon>
        <taxon>Methylobacteriaceae</taxon>
        <taxon>Methylobacterium</taxon>
    </lineage>
</organism>
<dbReference type="EMBL" id="CABFPH010000018">
    <property type="protein sequence ID" value="VUD71189.1"/>
    <property type="molecule type" value="Genomic_DNA"/>
</dbReference>
<evidence type="ECO:0000256" key="5">
    <source>
        <dbReference type="ARBA" id="ARBA00050612"/>
    </source>
</evidence>
<dbReference type="HAMAP" id="MF_01984">
    <property type="entry name" value="ubiX_pad"/>
    <property type="match status" value="1"/>
</dbReference>
<name>A0A509ECJ7_9HYPH</name>
<dbReference type="GO" id="GO:0106141">
    <property type="term" value="F:flavin prenyltransferase activity"/>
    <property type="evidence" value="ECO:0007669"/>
    <property type="project" value="UniProtKB-EC"/>
</dbReference>
<gene>
    <name evidence="9" type="primary">ubiX_2</name>
    <name evidence="7" type="synonym">ubiX</name>
    <name evidence="9" type="ORF">MET9862_01766</name>
</gene>
<feature type="binding site" evidence="7">
    <location>
        <position position="186"/>
    </location>
    <ligand>
        <name>dimethylallyl phosphate</name>
        <dbReference type="ChEBI" id="CHEBI:88052"/>
    </ligand>
</feature>
<keyword evidence="2 7" id="KW-0285">Flavoprotein</keyword>
<dbReference type="NCBIfam" id="TIGR00421">
    <property type="entry name" value="ubiX_pad"/>
    <property type="match status" value="1"/>
</dbReference>
<dbReference type="FunFam" id="3.40.50.1950:FF:000001">
    <property type="entry name" value="Flavin prenyltransferase UbiX"/>
    <property type="match status" value="1"/>
</dbReference>
<feature type="binding site" evidence="7">
    <location>
        <begin position="27"/>
        <end position="29"/>
    </location>
    <ligand>
        <name>FMN</name>
        <dbReference type="ChEBI" id="CHEBI:58210"/>
    </ligand>
</feature>
<dbReference type="Proteomes" id="UP000410984">
    <property type="component" value="Unassembled WGS sequence"/>
</dbReference>
<dbReference type="PANTHER" id="PTHR43374">
    <property type="entry name" value="FLAVIN PRENYLTRANSFERASE"/>
    <property type="match status" value="1"/>
</dbReference>
<dbReference type="InterPro" id="IPR036551">
    <property type="entry name" value="Flavin_trans-like"/>
</dbReference>
<dbReference type="OrthoDB" id="9781577at2"/>
<feature type="binding site" evidence="7">
    <location>
        <position position="54"/>
    </location>
    <ligand>
        <name>FMN</name>
        <dbReference type="ChEBI" id="CHEBI:58210"/>
    </ligand>
</feature>
<comment type="function">
    <text evidence="7">Flavin prenyltransferase that catalyzes the synthesis of the prenylated FMN cofactor (prenyl-FMN) for 4-hydroxy-3-polyprenylbenzoic acid decarboxylase UbiD. The prenyltransferase is metal-independent and links a dimethylallyl moiety from dimethylallyl monophosphate (DMAP) to the flavin N5 and C6 atoms of FMN.</text>
</comment>
<dbReference type="GO" id="GO:0016831">
    <property type="term" value="F:carboxy-lyase activity"/>
    <property type="evidence" value="ECO:0007669"/>
    <property type="project" value="TreeGrafter"/>
</dbReference>
<comment type="catalytic activity">
    <reaction evidence="5 7">
        <text>dimethylallyl phosphate + FMNH2 = prenylated FMNH2 + phosphate</text>
        <dbReference type="Rhea" id="RHEA:37743"/>
        <dbReference type="ChEBI" id="CHEBI:43474"/>
        <dbReference type="ChEBI" id="CHEBI:57618"/>
        <dbReference type="ChEBI" id="CHEBI:87467"/>
        <dbReference type="ChEBI" id="CHEBI:88052"/>
        <dbReference type="EC" id="2.5.1.129"/>
    </reaction>
</comment>
<accession>A0A509ECJ7</accession>
<evidence type="ECO:0000259" key="8">
    <source>
        <dbReference type="Pfam" id="PF02441"/>
    </source>
</evidence>
<evidence type="ECO:0000256" key="1">
    <source>
        <dbReference type="ARBA" id="ARBA00022602"/>
    </source>
</evidence>
<dbReference type="EC" id="2.5.1.129" evidence="7"/>
<evidence type="ECO:0000256" key="3">
    <source>
        <dbReference type="ARBA" id="ARBA00022643"/>
    </source>
</evidence>
<keyword evidence="1 7" id="KW-0637">Prenyltransferase</keyword>
<evidence type="ECO:0000256" key="4">
    <source>
        <dbReference type="ARBA" id="ARBA00022679"/>
    </source>
</evidence>
<dbReference type="NCBIfam" id="NF004685">
    <property type="entry name" value="PRK06029.1"/>
    <property type="match status" value="1"/>
</dbReference>
<evidence type="ECO:0000313" key="9">
    <source>
        <dbReference type="EMBL" id="VUD71189.1"/>
    </source>
</evidence>
<protein>
    <recommendedName>
        <fullName evidence="7">Flavin prenyltransferase UbiX</fullName>
        <ecNumber evidence="7">2.5.1.129</ecNumber>
    </recommendedName>
</protein>
<keyword evidence="3 7" id="KW-0288">FMN</keyword>
<proteinExistence type="inferred from homology"/>
<reference evidence="9 10" key="1">
    <citation type="submission" date="2019-06" db="EMBL/GenBank/DDBJ databases">
        <authorList>
            <person name="Rodrigo-Torres L."/>
            <person name="Arahal R. D."/>
            <person name="Lucena T."/>
        </authorList>
    </citation>
    <scope>NUCLEOTIDE SEQUENCE [LARGE SCALE GENOMIC DNA]</scope>
    <source>
        <strain evidence="9 10">SB0023/3</strain>
    </source>
</reference>
<sequence length="215" mass="23287">MPAERFASGEGPPRRTRPTRLIVAITGASGATYGIRALQILRALGHIETHLVLTSSAVRTILAESDVTPDAVRGLADYVHSPKDIGASIASGSFLTDGMLVAPCSIKTLSGVAHCTNEALVVRAADVCLKERRRVVLLVRETPFHAGHIELMAQATRNGAIIMPPVPAFYHRPETINDIVDQTVVRALDLFGIETNFAKRWDGRRPDQEAEPHLS</sequence>
<feature type="domain" description="Flavoprotein" evidence="8">
    <location>
        <begin position="20"/>
        <end position="182"/>
    </location>
</feature>
<feature type="binding site" evidence="7">
    <location>
        <begin position="105"/>
        <end position="108"/>
    </location>
    <ligand>
        <name>FMN</name>
        <dbReference type="ChEBI" id="CHEBI:58210"/>
    </ligand>
</feature>
<dbReference type="SUPFAM" id="SSF52507">
    <property type="entry name" value="Homo-oligomeric flavin-containing Cys decarboxylases, HFCD"/>
    <property type="match status" value="1"/>
</dbReference>
<dbReference type="Pfam" id="PF02441">
    <property type="entry name" value="Flavoprotein"/>
    <property type="match status" value="1"/>
</dbReference>